<dbReference type="Proteomes" id="UP000054007">
    <property type="component" value="Unassembled WGS sequence"/>
</dbReference>
<proteinExistence type="predicted"/>
<evidence type="ECO:0000313" key="2">
    <source>
        <dbReference type="EMBL" id="KIY63407.1"/>
    </source>
</evidence>
<evidence type="ECO:0000256" key="1">
    <source>
        <dbReference type="SAM" id="Coils"/>
    </source>
</evidence>
<name>A0A0D7AYW6_9AGAR</name>
<evidence type="ECO:0000313" key="3">
    <source>
        <dbReference type="Proteomes" id="UP000054007"/>
    </source>
</evidence>
<sequence length="337" mass="38287">MNVINFEKYWHIKHGGMKGLSAAALQVVKFESLACDAVLCTPLPVGISVDDLKTVSLFQEGLTSDAGASAPLTQAQLPKTLRESIDLVIDAALPPPIVHSKSPRQLGISESKTAPSEQRQHVDEHVLCLPLAFLEYKQGGIDPEKGADRTCLYLIMACRFMVSLGIYDFPIFGLSTSRSRVRLFCAWAESPGTDFMLVGRDYREVDEDKIQSDIFIADANCPEWDISKPRDAMRLGLFLQHLRTTHRNRLEQKFNEVKEEVSDSWKHRDDWTPRERALREWKMSQQKDTAEYKDWINKATEAWPKFYRLQSQVEQARSALNQAKAEVGEDESDDGIW</sequence>
<protein>
    <submittedName>
        <fullName evidence="2">Uncharacterized protein</fullName>
    </submittedName>
</protein>
<accession>A0A0D7AYW6</accession>
<feature type="coiled-coil region" evidence="1">
    <location>
        <begin position="306"/>
        <end position="333"/>
    </location>
</feature>
<dbReference type="EMBL" id="KN880698">
    <property type="protein sequence ID" value="KIY63407.1"/>
    <property type="molecule type" value="Genomic_DNA"/>
</dbReference>
<keyword evidence="3" id="KW-1185">Reference proteome</keyword>
<reference evidence="2 3" key="1">
    <citation type="journal article" date="2015" name="Fungal Genet. Biol.">
        <title>Evolution of novel wood decay mechanisms in Agaricales revealed by the genome sequences of Fistulina hepatica and Cylindrobasidium torrendii.</title>
        <authorList>
            <person name="Floudas D."/>
            <person name="Held B.W."/>
            <person name="Riley R."/>
            <person name="Nagy L.G."/>
            <person name="Koehler G."/>
            <person name="Ransdell A.S."/>
            <person name="Younus H."/>
            <person name="Chow J."/>
            <person name="Chiniquy J."/>
            <person name="Lipzen A."/>
            <person name="Tritt A."/>
            <person name="Sun H."/>
            <person name="Haridas S."/>
            <person name="LaButti K."/>
            <person name="Ohm R.A."/>
            <person name="Kues U."/>
            <person name="Blanchette R.A."/>
            <person name="Grigoriev I.V."/>
            <person name="Minto R.E."/>
            <person name="Hibbett D.S."/>
        </authorList>
    </citation>
    <scope>NUCLEOTIDE SEQUENCE [LARGE SCALE GENOMIC DNA]</scope>
    <source>
        <strain evidence="2 3">FP15055 ss-10</strain>
    </source>
</reference>
<gene>
    <name evidence="2" type="ORF">CYLTODRAFT_137752</name>
</gene>
<organism evidence="2 3">
    <name type="scientific">Cylindrobasidium torrendii FP15055 ss-10</name>
    <dbReference type="NCBI Taxonomy" id="1314674"/>
    <lineage>
        <taxon>Eukaryota</taxon>
        <taxon>Fungi</taxon>
        <taxon>Dikarya</taxon>
        <taxon>Basidiomycota</taxon>
        <taxon>Agaricomycotina</taxon>
        <taxon>Agaricomycetes</taxon>
        <taxon>Agaricomycetidae</taxon>
        <taxon>Agaricales</taxon>
        <taxon>Marasmiineae</taxon>
        <taxon>Physalacriaceae</taxon>
        <taxon>Cylindrobasidium</taxon>
    </lineage>
</organism>
<keyword evidence="1" id="KW-0175">Coiled coil</keyword>
<dbReference type="OrthoDB" id="2919059at2759"/>
<dbReference type="AlphaFoldDB" id="A0A0D7AYW6"/>